<dbReference type="InterPro" id="IPR035709">
    <property type="entry name" value="YoaB-like"/>
</dbReference>
<sequence>MTTDTDIRRIDQNHRRSRAVVHGGTVYTAGQVPSDMSLDVTGQGQQVLDKIDALLAEAGTDKSKVLSAQVWLRTRDDLAAFNALWDAWVVPDHTPARICGYVPMNNPDCRIEIQVIAAVGGQ</sequence>
<dbReference type="CDD" id="cd06150">
    <property type="entry name" value="YjgF_YER057c_UK114_like_2"/>
    <property type="match status" value="1"/>
</dbReference>
<protein>
    <submittedName>
        <fullName evidence="1">Enamine/imine deaminase</fullName>
        <ecNumber evidence="1">3.5.4.-</ecNumber>
    </submittedName>
</protein>
<dbReference type="Pfam" id="PF01042">
    <property type="entry name" value="Ribonuc_L-PSP"/>
    <property type="match status" value="1"/>
</dbReference>
<proteinExistence type="predicted"/>
<keyword evidence="2" id="KW-1185">Reference proteome</keyword>
<keyword evidence="1" id="KW-0378">Hydrolase</keyword>
<dbReference type="AlphaFoldDB" id="A0A1Y5T6D4"/>
<gene>
    <name evidence="1" type="primary">ridA</name>
    <name evidence="1" type="ORF">ROA7023_02583</name>
</gene>
<name>A0A1Y5T6D4_9RHOB</name>
<reference evidence="1 2" key="1">
    <citation type="submission" date="2017-03" db="EMBL/GenBank/DDBJ databases">
        <authorList>
            <person name="Afonso C.L."/>
            <person name="Miller P.J."/>
            <person name="Scott M.A."/>
            <person name="Spackman E."/>
            <person name="Goraichik I."/>
            <person name="Dimitrov K.M."/>
            <person name="Suarez D.L."/>
            <person name="Swayne D.E."/>
        </authorList>
    </citation>
    <scope>NUCLEOTIDE SEQUENCE [LARGE SCALE GENOMIC DNA]</scope>
    <source>
        <strain evidence="1 2">CECT 7023</strain>
    </source>
</reference>
<dbReference type="GO" id="GO:0016787">
    <property type="term" value="F:hydrolase activity"/>
    <property type="evidence" value="ECO:0007669"/>
    <property type="project" value="UniProtKB-KW"/>
</dbReference>
<dbReference type="PANTHER" id="PTHR47328">
    <property type="match status" value="1"/>
</dbReference>
<accession>A0A1Y5T6D4</accession>
<dbReference type="RefSeq" id="WP_085879420.1">
    <property type="nucleotide sequence ID" value="NZ_FWFZ01000012.1"/>
</dbReference>
<dbReference type="EC" id="3.5.4.-" evidence="1"/>
<organism evidence="1 2">
    <name type="scientific">Roseisalinus antarcticus</name>
    <dbReference type="NCBI Taxonomy" id="254357"/>
    <lineage>
        <taxon>Bacteria</taxon>
        <taxon>Pseudomonadati</taxon>
        <taxon>Pseudomonadota</taxon>
        <taxon>Alphaproteobacteria</taxon>
        <taxon>Rhodobacterales</taxon>
        <taxon>Roseobacteraceae</taxon>
        <taxon>Roseisalinus</taxon>
    </lineage>
</organism>
<dbReference type="InterPro" id="IPR035959">
    <property type="entry name" value="RutC-like_sf"/>
</dbReference>
<dbReference type="PANTHER" id="PTHR47328:SF1">
    <property type="entry name" value="RUTC FAMILY PROTEIN YOAB"/>
    <property type="match status" value="1"/>
</dbReference>
<dbReference type="EMBL" id="FWFZ01000012">
    <property type="protein sequence ID" value="SLN56940.1"/>
    <property type="molecule type" value="Genomic_DNA"/>
</dbReference>
<dbReference type="Gene3D" id="3.30.1330.40">
    <property type="entry name" value="RutC-like"/>
    <property type="match status" value="1"/>
</dbReference>
<evidence type="ECO:0000313" key="1">
    <source>
        <dbReference type="EMBL" id="SLN56940.1"/>
    </source>
</evidence>
<dbReference type="SUPFAM" id="SSF55298">
    <property type="entry name" value="YjgF-like"/>
    <property type="match status" value="1"/>
</dbReference>
<dbReference type="OrthoDB" id="9803101at2"/>
<dbReference type="Proteomes" id="UP000193900">
    <property type="component" value="Unassembled WGS sequence"/>
</dbReference>
<evidence type="ECO:0000313" key="2">
    <source>
        <dbReference type="Proteomes" id="UP000193900"/>
    </source>
</evidence>
<dbReference type="InterPro" id="IPR006175">
    <property type="entry name" value="YjgF/YER057c/UK114"/>
</dbReference>